<dbReference type="InterPro" id="IPR029063">
    <property type="entry name" value="SAM-dependent_MTases_sf"/>
</dbReference>
<feature type="compositionally biased region" description="Basic and acidic residues" evidence="1">
    <location>
        <begin position="28"/>
        <end position="40"/>
    </location>
</feature>
<name>A0ABP9SLS9_9ACTN</name>
<organism evidence="2 3">
    <name type="scientific">Rugosimonospora acidiphila</name>
    <dbReference type="NCBI Taxonomy" id="556531"/>
    <lineage>
        <taxon>Bacteria</taxon>
        <taxon>Bacillati</taxon>
        <taxon>Actinomycetota</taxon>
        <taxon>Actinomycetes</taxon>
        <taxon>Micromonosporales</taxon>
        <taxon>Micromonosporaceae</taxon>
        <taxon>Rugosimonospora</taxon>
    </lineage>
</organism>
<evidence type="ECO:0008006" key="4">
    <source>
        <dbReference type="Google" id="ProtNLM"/>
    </source>
</evidence>
<feature type="region of interest" description="Disordered" evidence="1">
    <location>
        <begin position="1"/>
        <end position="53"/>
    </location>
</feature>
<dbReference type="CDD" id="cd02440">
    <property type="entry name" value="AdoMet_MTases"/>
    <property type="match status" value="1"/>
</dbReference>
<evidence type="ECO:0000313" key="2">
    <source>
        <dbReference type="EMBL" id="GAA5197584.1"/>
    </source>
</evidence>
<gene>
    <name evidence="2" type="ORF">GCM10023322_69180</name>
</gene>
<proteinExistence type="predicted"/>
<evidence type="ECO:0000313" key="3">
    <source>
        <dbReference type="Proteomes" id="UP001501570"/>
    </source>
</evidence>
<dbReference type="Gene3D" id="3.40.50.150">
    <property type="entry name" value="Vaccinia Virus protein VP39"/>
    <property type="match status" value="1"/>
</dbReference>
<comment type="caution">
    <text evidence="2">The sequence shown here is derived from an EMBL/GenBank/DDBJ whole genome shotgun (WGS) entry which is preliminary data.</text>
</comment>
<dbReference type="Proteomes" id="UP001501570">
    <property type="component" value="Unassembled WGS sequence"/>
</dbReference>
<accession>A0ABP9SLS9</accession>
<evidence type="ECO:0000256" key="1">
    <source>
        <dbReference type="SAM" id="MobiDB-lite"/>
    </source>
</evidence>
<reference evidence="3" key="1">
    <citation type="journal article" date="2019" name="Int. J. Syst. Evol. Microbiol.">
        <title>The Global Catalogue of Microorganisms (GCM) 10K type strain sequencing project: providing services to taxonomists for standard genome sequencing and annotation.</title>
        <authorList>
            <consortium name="The Broad Institute Genomics Platform"/>
            <consortium name="The Broad Institute Genome Sequencing Center for Infectious Disease"/>
            <person name="Wu L."/>
            <person name="Ma J."/>
        </authorList>
    </citation>
    <scope>NUCLEOTIDE SEQUENCE [LARGE SCALE GENOMIC DNA]</scope>
    <source>
        <strain evidence="3">JCM 18304</strain>
    </source>
</reference>
<dbReference type="EMBL" id="BAABJQ010000030">
    <property type="protein sequence ID" value="GAA5197584.1"/>
    <property type="molecule type" value="Genomic_DNA"/>
</dbReference>
<protein>
    <recommendedName>
        <fullName evidence="4">Class I SAM-dependent methyltransferase</fullName>
    </recommendedName>
</protein>
<feature type="region of interest" description="Disordered" evidence="1">
    <location>
        <begin position="355"/>
        <end position="400"/>
    </location>
</feature>
<dbReference type="Pfam" id="PF13489">
    <property type="entry name" value="Methyltransf_23"/>
    <property type="match status" value="1"/>
</dbReference>
<sequence>MEHAQRPVGDGGRSDAGATTLRPARPGRAGEQRTWQDRRHPPPVGTPCPTCRTGSDRVSGDFDGYVEGYRVCVLECPRCLLRFSSRLDVPAGLYDTIYRHTGKLPGYDQRAGYAAAVTRHPQPLDLLASCELPYWYVRDHVRHRLRPGARVVDLGCGEGHLTYALRRAGIACVGVDLSATTVARARTRFGHDDWFLTTEEFAARPPEAVDLVIALELIQHVAAPTHLLTGALASLAAGGSVLVTTPNRDASPAHAIWDTDLPPVHLLWFGVGALRELAAQVNCDVVLPAVPGRVIEALRPSRSPRGAWPPLLTASGELSIALRRERSLPCRARRGVARSLALMSHAVDRARFREIPDAGRGHRPATLAACLTPRPRRSVAPRPPGDPDGGSEPADRRPQA</sequence>
<dbReference type="PANTHER" id="PTHR43861">
    <property type="entry name" value="TRANS-ACONITATE 2-METHYLTRANSFERASE-RELATED"/>
    <property type="match status" value="1"/>
</dbReference>
<keyword evidence="3" id="KW-1185">Reference proteome</keyword>
<dbReference type="SUPFAM" id="SSF53335">
    <property type="entry name" value="S-adenosyl-L-methionine-dependent methyltransferases"/>
    <property type="match status" value="1"/>
</dbReference>
<dbReference type="RefSeq" id="WP_345636908.1">
    <property type="nucleotide sequence ID" value="NZ_BAABJQ010000030.1"/>
</dbReference>